<dbReference type="InterPro" id="IPR013761">
    <property type="entry name" value="SAM/pointed_sf"/>
</dbReference>
<dbReference type="Gene3D" id="1.10.150.50">
    <property type="entry name" value="Transcription Factor, Ets-1"/>
    <property type="match status" value="1"/>
</dbReference>
<evidence type="ECO:0000313" key="3">
    <source>
        <dbReference type="Proteomes" id="UP000270924"/>
    </source>
</evidence>
<sequence length="127" mass="14850">MLPHPMIMADFDVLCGTEDEVKKCEAGNTGNKNGNHQIVTTPPEEWSYDDVATWLNEQGFEKYANIIAYRHKIDGRTLLMLTEVDLREKPLKLDCLGDIKRRELRLNLLFLQEWSKTERLRIDQVNF</sequence>
<dbReference type="CDD" id="cd09515">
    <property type="entry name" value="SAM_SGMS1-like"/>
    <property type="match status" value="1"/>
</dbReference>
<dbReference type="Pfam" id="PF00536">
    <property type="entry name" value="SAM_1"/>
    <property type="match status" value="1"/>
</dbReference>
<keyword evidence="3" id="KW-1185">Reference proteome</keyword>
<evidence type="ECO:0000313" key="2">
    <source>
        <dbReference type="EMBL" id="VDM18029.1"/>
    </source>
</evidence>
<evidence type="ECO:0000259" key="1">
    <source>
        <dbReference type="PROSITE" id="PS50105"/>
    </source>
</evidence>
<dbReference type="SUPFAM" id="SSF47769">
    <property type="entry name" value="SAM/Pointed domain"/>
    <property type="match status" value="1"/>
</dbReference>
<dbReference type="InParanoid" id="A0A3P7ENZ5"/>
<dbReference type="SMART" id="SM00454">
    <property type="entry name" value="SAM"/>
    <property type="match status" value="1"/>
</dbReference>
<dbReference type="AlphaFoldDB" id="A0A3P7ENZ5"/>
<dbReference type="PROSITE" id="PS50105">
    <property type="entry name" value="SAM_DOMAIN"/>
    <property type="match status" value="1"/>
</dbReference>
<gene>
    <name evidence="2" type="ORF">WBA_LOCUS9960</name>
</gene>
<protein>
    <recommendedName>
        <fullName evidence="1">SAM domain-containing protein</fullName>
    </recommendedName>
</protein>
<dbReference type="OrthoDB" id="5875191at2759"/>
<dbReference type="EMBL" id="UYWW01010698">
    <property type="protein sequence ID" value="VDM18029.1"/>
    <property type="molecule type" value="Genomic_DNA"/>
</dbReference>
<reference evidence="2 3" key="1">
    <citation type="submission" date="2018-11" db="EMBL/GenBank/DDBJ databases">
        <authorList>
            <consortium name="Pathogen Informatics"/>
        </authorList>
    </citation>
    <scope>NUCLEOTIDE SEQUENCE [LARGE SCALE GENOMIC DNA]</scope>
</reference>
<organism evidence="2 3">
    <name type="scientific">Wuchereria bancrofti</name>
    <dbReference type="NCBI Taxonomy" id="6293"/>
    <lineage>
        <taxon>Eukaryota</taxon>
        <taxon>Metazoa</taxon>
        <taxon>Ecdysozoa</taxon>
        <taxon>Nematoda</taxon>
        <taxon>Chromadorea</taxon>
        <taxon>Rhabditida</taxon>
        <taxon>Spirurina</taxon>
        <taxon>Spiruromorpha</taxon>
        <taxon>Filarioidea</taxon>
        <taxon>Onchocercidae</taxon>
        <taxon>Wuchereria</taxon>
    </lineage>
</organism>
<proteinExistence type="predicted"/>
<feature type="domain" description="SAM" evidence="1">
    <location>
        <begin position="46"/>
        <end position="112"/>
    </location>
</feature>
<accession>A0A3P7ENZ5</accession>
<name>A0A3P7ENZ5_WUCBA</name>
<dbReference type="InterPro" id="IPR001660">
    <property type="entry name" value="SAM"/>
</dbReference>
<dbReference type="Proteomes" id="UP000270924">
    <property type="component" value="Unassembled WGS sequence"/>
</dbReference>